<proteinExistence type="predicted"/>
<organism evidence="1 2">
    <name type="scientific">Caerostris darwini</name>
    <dbReference type="NCBI Taxonomy" id="1538125"/>
    <lineage>
        <taxon>Eukaryota</taxon>
        <taxon>Metazoa</taxon>
        <taxon>Ecdysozoa</taxon>
        <taxon>Arthropoda</taxon>
        <taxon>Chelicerata</taxon>
        <taxon>Arachnida</taxon>
        <taxon>Araneae</taxon>
        <taxon>Araneomorphae</taxon>
        <taxon>Entelegynae</taxon>
        <taxon>Araneoidea</taxon>
        <taxon>Araneidae</taxon>
        <taxon>Caerostris</taxon>
    </lineage>
</organism>
<evidence type="ECO:0000313" key="1">
    <source>
        <dbReference type="EMBL" id="GIY63097.1"/>
    </source>
</evidence>
<reference evidence="1 2" key="1">
    <citation type="submission" date="2021-06" db="EMBL/GenBank/DDBJ databases">
        <title>Caerostris darwini draft genome.</title>
        <authorList>
            <person name="Kono N."/>
            <person name="Arakawa K."/>
        </authorList>
    </citation>
    <scope>NUCLEOTIDE SEQUENCE [LARGE SCALE GENOMIC DNA]</scope>
</reference>
<accession>A0AAV4UYH2</accession>
<name>A0AAV4UYH2_9ARAC</name>
<dbReference type="EMBL" id="BPLQ01012162">
    <property type="protein sequence ID" value="GIY63097.1"/>
    <property type="molecule type" value="Genomic_DNA"/>
</dbReference>
<dbReference type="Proteomes" id="UP001054837">
    <property type="component" value="Unassembled WGS sequence"/>
</dbReference>
<sequence>MAFLKSEVEGEERISLAMKGFGLRKDEVKKTLRVKKQDLEISKVRTPTAAGLLTTATQELKKSHVYSVEGVICGKKHVPLMCEALDSKNKEMKKKGEVKVPENEIA</sequence>
<gene>
    <name evidence="1" type="ORF">CDAR_492241</name>
</gene>
<dbReference type="AlphaFoldDB" id="A0AAV4UYH2"/>
<evidence type="ECO:0000313" key="2">
    <source>
        <dbReference type="Proteomes" id="UP001054837"/>
    </source>
</evidence>
<protein>
    <submittedName>
        <fullName evidence="1">Uncharacterized protein</fullName>
    </submittedName>
</protein>
<comment type="caution">
    <text evidence="1">The sequence shown here is derived from an EMBL/GenBank/DDBJ whole genome shotgun (WGS) entry which is preliminary data.</text>
</comment>
<keyword evidence="2" id="KW-1185">Reference proteome</keyword>